<sequence>MFQSPGCWSVLMIAVVAVWFWNVQDDESSSRGGSSTTTNTPTLNYTPGPTPDRTVQAFTSVRSGDCLNASGTGSVGRWSTELPERVACDADNAFVRVTFTSDGYQGYCAPTEEQGPWAYHGPPREIVLCLERQFRSGQCLPARDSSTGIQASLMIVWKCRANPVPQGYDYVVRITGVYQGTPGNCLVPAGTRYWTLSVSRGTGYICVVRA</sequence>
<evidence type="ECO:0000313" key="3">
    <source>
        <dbReference type="Proteomes" id="UP001596012"/>
    </source>
</evidence>
<dbReference type="Proteomes" id="UP001596012">
    <property type="component" value="Unassembled WGS sequence"/>
</dbReference>
<evidence type="ECO:0008006" key="4">
    <source>
        <dbReference type="Google" id="ProtNLM"/>
    </source>
</evidence>
<proteinExistence type="predicted"/>
<comment type="caution">
    <text evidence="2">The sequence shown here is derived from an EMBL/GenBank/DDBJ whole genome shotgun (WGS) entry which is preliminary data.</text>
</comment>
<gene>
    <name evidence="2" type="ORF">ACFPH6_02830</name>
</gene>
<evidence type="ECO:0000313" key="2">
    <source>
        <dbReference type="EMBL" id="MFC4463550.1"/>
    </source>
</evidence>
<reference evidence="3" key="1">
    <citation type="journal article" date="2019" name="Int. J. Syst. Evol. Microbiol.">
        <title>The Global Catalogue of Microorganisms (GCM) 10K type strain sequencing project: providing services to taxonomists for standard genome sequencing and annotation.</title>
        <authorList>
            <consortium name="The Broad Institute Genomics Platform"/>
            <consortium name="The Broad Institute Genome Sequencing Center for Infectious Disease"/>
            <person name="Wu L."/>
            <person name="Ma J."/>
        </authorList>
    </citation>
    <scope>NUCLEOTIDE SEQUENCE [LARGE SCALE GENOMIC DNA]</scope>
    <source>
        <strain evidence="3">DT43</strain>
    </source>
</reference>
<evidence type="ECO:0000256" key="1">
    <source>
        <dbReference type="SAM" id="MobiDB-lite"/>
    </source>
</evidence>
<dbReference type="EMBL" id="JBHSFG010000006">
    <property type="protein sequence ID" value="MFC4463550.1"/>
    <property type="molecule type" value="Genomic_DNA"/>
</dbReference>
<feature type="region of interest" description="Disordered" evidence="1">
    <location>
        <begin position="26"/>
        <end position="51"/>
    </location>
</feature>
<protein>
    <recommendedName>
        <fullName evidence="4">Secreted protein</fullName>
    </recommendedName>
</protein>
<dbReference type="RefSeq" id="WP_386336882.1">
    <property type="nucleotide sequence ID" value="NZ_JBHSFG010000006.1"/>
</dbReference>
<accession>A0ABV8YH48</accession>
<keyword evidence="3" id="KW-1185">Reference proteome</keyword>
<feature type="compositionally biased region" description="Low complexity" evidence="1">
    <location>
        <begin position="30"/>
        <end position="47"/>
    </location>
</feature>
<organism evidence="2 3">
    <name type="scientific">Streptomyces xiangluensis</name>
    <dbReference type="NCBI Taxonomy" id="2665720"/>
    <lineage>
        <taxon>Bacteria</taxon>
        <taxon>Bacillati</taxon>
        <taxon>Actinomycetota</taxon>
        <taxon>Actinomycetes</taxon>
        <taxon>Kitasatosporales</taxon>
        <taxon>Streptomycetaceae</taxon>
        <taxon>Streptomyces</taxon>
    </lineage>
</organism>
<name>A0ABV8YH48_9ACTN</name>